<proteinExistence type="predicted"/>
<feature type="domain" description="Methyltransferase type 11" evidence="2">
    <location>
        <begin position="56"/>
        <end position="157"/>
    </location>
</feature>
<dbReference type="GO" id="GO:0008757">
    <property type="term" value="F:S-adenosylmethionine-dependent methyltransferase activity"/>
    <property type="evidence" value="ECO:0007669"/>
    <property type="project" value="InterPro"/>
</dbReference>
<feature type="compositionally biased region" description="Basic and acidic residues" evidence="1">
    <location>
        <begin position="21"/>
        <end position="31"/>
    </location>
</feature>
<name>A0A9W9P982_9EURO</name>
<evidence type="ECO:0000313" key="3">
    <source>
        <dbReference type="EMBL" id="KAJ5238903.1"/>
    </source>
</evidence>
<dbReference type="InterPro" id="IPR051052">
    <property type="entry name" value="Diverse_substrate_MTase"/>
</dbReference>
<evidence type="ECO:0000259" key="2">
    <source>
        <dbReference type="Pfam" id="PF08241"/>
    </source>
</evidence>
<dbReference type="Pfam" id="PF08241">
    <property type="entry name" value="Methyltransf_11"/>
    <property type="match status" value="1"/>
</dbReference>
<sequence>MAQATAPPSTSEKTFTSYTKEQGEAYAKGRPDYSPKFYQSIIDDHAATGGQFDRIVDLGCGPGNVARALSPHFAHAFGLDPSEGMIAVARSKGGLTATSEPIRYEISTAEDLGRSLSPPIQAGSIDLITAGNAAHWFKMQEFWHQAARVLKPHGSVVLWTSNPAKMHPSVPNAAAIDQALNDLGEGALKPYMAEGNVLTRDGYSSLPLPWTIDPPQPDFDEKDFVRKDWTLPEDDPNHTQVDLDKLEQIMDTMSPVTRWREAHPELRGTDQDVVKIHRNKIARLLHEAGVEPGKEVLTSIPNLAVLIVKKRGN</sequence>
<dbReference type="SUPFAM" id="SSF53335">
    <property type="entry name" value="S-adenosyl-L-methionine-dependent methyltransferases"/>
    <property type="match status" value="1"/>
</dbReference>
<reference evidence="3" key="2">
    <citation type="journal article" date="2023" name="IMA Fungus">
        <title>Comparative genomic study of the Penicillium genus elucidates a diverse pangenome and 15 lateral gene transfer events.</title>
        <authorList>
            <person name="Petersen C."/>
            <person name="Sorensen T."/>
            <person name="Nielsen M.R."/>
            <person name="Sondergaard T.E."/>
            <person name="Sorensen J.L."/>
            <person name="Fitzpatrick D.A."/>
            <person name="Frisvad J.C."/>
            <person name="Nielsen K.L."/>
        </authorList>
    </citation>
    <scope>NUCLEOTIDE SEQUENCE</scope>
    <source>
        <strain evidence="3">IBT 19713</strain>
    </source>
</reference>
<keyword evidence="4" id="KW-1185">Reference proteome</keyword>
<dbReference type="GeneID" id="83200122"/>
<dbReference type="InterPro" id="IPR013216">
    <property type="entry name" value="Methyltransf_11"/>
</dbReference>
<organism evidence="3 4">
    <name type="scientific">Penicillium chermesinum</name>
    <dbReference type="NCBI Taxonomy" id="63820"/>
    <lineage>
        <taxon>Eukaryota</taxon>
        <taxon>Fungi</taxon>
        <taxon>Dikarya</taxon>
        <taxon>Ascomycota</taxon>
        <taxon>Pezizomycotina</taxon>
        <taxon>Eurotiomycetes</taxon>
        <taxon>Eurotiomycetidae</taxon>
        <taxon>Eurotiales</taxon>
        <taxon>Aspergillaceae</taxon>
        <taxon>Penicillium</taxon>
    </lineage>
</organism>
<dbReference type="PANTHER" id="PTHR44942">
    <property type="entry name" value="METHYLTRANSF_11 DOMAIN-CONTAINING PROTEIN"/>
    <property type="match status" value="1"/>
</dbReference>
<evidence type="ECO:0000313" key="4">
    <source>
        <dbReference type="Proteomes" id="UP001150941"/>
    </source>
</evidence>
<feature type="compositionally biased region" description="Polar residues" evidence="1">
    <location>
        <begin position="1"/>
        <end position="20"/>
    </location>
</feature>
<dbReference type="EMBL" id="JAPQKS010000003">
    <property type="protein sequence ID" value="KAJ5238903.1"/>
    <property type="molecule type" value="Genomic_DNA"/>
</dbReference>
<comment type="caution">
    <text evidence="3">The sequence shown here is derived from an EMBL/GenBank/DDBJ whole genome shotgun (WGS) entry which is preliminary data.</text>
</comment>
<dbReference type="OrthoDB" id="10027013at2759"/>
<dbReference type="CDD" id="cd02440">
    <property type="entry name" value="AdoMet_MTases"/>
    <property type="match status" value="1"/>
</dbReference>
<accession>A0A9W9P982</accession>
<dbReference type="PANTHER" id="PTHR44942:SF10">
    <property type="entry name" value="METHYLTRANSFERASE TYPE 11 DOMAIN-CONTAINING PROTEIN"/>
    <property type="match status" value="1"/>
</dbReference>
<dbReference type="InterPro" id="IPR029063">
    <property type="entry name" value="SAM-dependent_MTases_sf"/>
</dbReference>
<dbReference type="Gene3D" id="3.40.50.150">
    <property type="entry name" value="Vaccinia Virus protein VP39"/>
    <property type="match status" value="1"/>
</dbReference>
<dbReference type="AlphaFoldDB" id="A0A9W9P982"/>
<evidence type="ECO:0000256" key="1">
    <source>
        <dbReference type="SAM" id="MobiDB-lite"/>
    </source>
</evidence>
<feature type="region of interest" description="Disordered" evidence="1">
    <location>
        <begin position="1"/>
        <end position="31"/>
    </location>
</feature>
<gene>
    <name evidence="3" type="ORF">N7468_003522</name>
</gene>
<dbReference type="RefSeq" id="XP_058331822.1">
    <property type="nucleotide sequence ID" value="XM_058472819.1"/>
</dbReference>
<reference evidence="3" key="1">
    <citation type="submission" date="2022-11" db="EMBL/GenBank/DDBJ databases">
        <authorList>
            <person name="Petersen C."/>
        </authorList>
    </citation>
    <scope>NUCLEOTIDE SEQUENCE</scope>
    <source>
        <strain evidence="3">IBT 19713</strain>
    </source>
</reference>
<protein>
    <recommendedName>
        <fullName evidence="2">Methyltransferase type 11 domain-containing protein</fullName>
    </recommendedName>
</protein>
<dbReference type="Proteomes" id="UP001150941">
    <property type="component" value="Unassembled WGS sequence"/>
</dbReference>